<organism evidence="1 2">
    <name type="scientific">Bifidobacterium catulorum</name>
    <dbReference type="NCBI Taxonomy" id="1630173"/>
    <lineage>
        <taxon>Bacteria</taxon>
        <taxon>Bacillati</taxon>
        <taxon>Actinomycetota</taxon>
        <taxon>Actinomycetes</taxon>
        <taxon>Bifidobacteriales</taxon>
        <taxon>Bifidobacteriaceae</taxon>
        <taxon>Bifidobacterium</taxon>
    </lineage>
</organism>
<comment type="caution">
    <text evidence="1">The sequence shown here is derived from an EMBL/GenBank/DDBJ whole genome shotgun (WGS) entry which is preliminary data.</text>
</comment>
<dbReference type="OrthoDB" id="3235082at2"/>
<dbReference type="Proteomes" id="UP000245753">
    <property type="component" value="Unassembled WGS sequence"/>
</dbReference>
<keyword evidence="2" id="KW-1185">Reference proteome</keyword>
<reference evidence="1 2" key="1">
    <citation type="journal article" date="2018" name="Int. J. Syst. Evol. Microbiol.">
        <title>Bifidobacterium catulorum sp. nov., a novel taxon from the faeces of the baby common marmoset (Callithrix jacchus).</title>
        <authorList>
            <person name="Modesto M."/>
            <person name="Michelini S."/>
            <person name="Oki K."/>
            <person name="Biavati B."/>
            <person name="Watanabe K."/>
            <person name="Mattarelli P."/>
        </authorList>
    </citation>
    <scope>NUCLEOTIDE SEQUENCE [LARGE SCALE GENOMIC DNA]</scope>
    <source>
        <strain evidence="1 2">MRM 8.19</strain>
    </source>
</reference>
<gene>
    <name evidence="1" type="ORF">DF200_02595</name>
</gene>
<protein>
    <recommendedName>
        <fullName evidence="3">DUF3168 domain-containing protein</fullName>
    </recommendedName>
</protein>
<evidence type="ECO:0008006" key="3">
    <source>
        <dbReference type="Google" id="ProtNLM"/>
    </source>
</evidence>
<name>A0A2U2MUG0_9BIFI</name>
<dbReference type="AlphaFoldDB" id="A0A2U2MUG0"/>
<dbReference type="EMBL" id="QFFN01000003">
    <property type="protein sequence ID" value="PWG60501.1"/>
    <property type="molecule type" value="Genomic_DNA"/>
</dbReference>
<evidence type="ECO:0000313" key="1">
    <source>
        <dbReference type="EMBL" id="PWG60501.1"/>
    </source>
</evidence>
<sequence length="132" mass="14533">MSVFHPPVRPRRVESYLLPLLRERFPDVSFGGIRSRDNPERECVMVAEPQQPATPVSQYVRLRVSVWVRRGDGTGDYAAAQRLASLIATYLTGADLPYLVVSAGLDSGPIRLSDEDGVTCAYLVLLLTVSTV</sequence>
<dbReference type="RefSeq" id="WP_109136728.1">
    <property type="nucleotide sequence ID" value="NZ_QFFN01000003.1"/>
</dbReference>
<evidence type="ECO:0000313" key="2">
    <source>
        <dbReference type="Proteomes" id="UP000245753"/>
    </source>
</evidence>
<proteinExistence type="predicted"/>
<accession>A0A2U2MUG0</accession>